<feature type="domain" description="RmlD-like substrate binding" evidence="1">
    <location>
        <begin position="3"/>
        <end position="286"/>
    </location>
</feature>
<evidence type="ECO:0000313" key="3">
    <source>
        <dbReference type="Proteomes" id="UP000781958"/>
    </source>
</evidence>
<evidence type="ECO:0000259" key="1">
    <source>
        <dbReference type="Pfam" id="PF04321"/>
    </source>
</evidence>
<dbReference type="PANTHER" id="PTHR43242:SF1">
    <property type="entry name" value="NAD(P)-BINDING ROSSMANN-FOLD SUPERFAMILY PROTEIN"/>
    <property type="match status" value="1"/>
</dbReference>
<comment type="caution">
    <text evidence="2">The sequence shown here is derived from an EMBL/GenBank/DDBJ whole genome shotgun (WGS) entry which is preliminary data.</text>
</comment>
<reference evidence="2 3" key="1">
    <citation type="submission" date="2021-03" db="EMBL/GenBank/DDBJ databases">
        <title>Genomic Encyclopedia of Type Strains, Phase III (KMG-III): the genomes of soil and plant-associated and newly described type strains.</title>
        <authorList>
            <person name="Whitman W."/>
        </authorList>
    </citation>
    <scope>NUCLEOTIDE SEQUENCE [LARGE SCALE GENOMIC DNA]</scope>
    <source>
        <strain evidence="2 3">IMMIB AFH-6</strain>
    </source>
</reference>
<accession>A0ABS4SP35</accession>
<dbReference type="SUPFAM" id="SSF51735">
    <property type="entry name" value="NAD(P)-binding Rossmann-fold domains"/>
    <property type="match status" value="1"/>
</dbReference>
<gene>
    <name evidence="2" type="ORF">J2851_004041</name>
</gene>
<dbReference type="EMBL" id="JAGINP010000015">
    <property type="protein sequence ID" value="MBP2294252.1"/>
    <property type="molecule type" value="Genomic_DNA"/>
</dbReference>
<organism evidence="2 3">
    <name type="scientific">Azospirillum rugosum</name>
    <dbReference type="NCBI Taxonomy" id="416170"/>
    <lineage>
        <taxon>Bacteria</taxon>
        <taxon>Pseudomonadati</taxon>
        <taxon>Pseudomonadota</taxon>
        <taxon>Alphaproteobacteria</taxon>
        <taxon>Rhodospirillales</taxon>
        <taxon>Azospirillaceae</taxon>
        <taxon>Azospirillum</taxon>
    </lineage>
</organism>
<dbReference type="PANTHER" id="PTHR43242">
    <property type="entry name" value="NAD(P)-BINDING ROSSMANN-FOLD SUPERFAMILY PROTEIN"/>
    <property type="match status" value="1"/>
</dbReference>
<dbReference type="RefSeq" id="WP_209768357.1">
    <property type="nucleotide sequence ID" value="NZ_JAGINP010000015.1"/>
</dbReference>
<keyword evidence="3" id="KW-1185">Reference proteome</keyword>
<dbReference type="Proteomes" id="UP000781958">
    <property type="component" value="Unassembled WGS sequence"/>
</dbReference>
<evidence type="ECO:0000313" key="2">
    <source>
        <dbReference type="EMBL" id="MBP2294252.1"/>
    </source>
</evidence>
<sequence>MWLIVGASGYLGSYFLKNILEHTDDRIVATYCSTPPADDAGGRVSWRPLDLAKREQITALGAELAGVTEPLRVIVLSAIHHPDKVRENFAQAAEINFIGLTALLGALPAGARLWYVSSDVVYGESVEKHFFRETDPVGPVNAYGRQKVVAEQIVLAFGHNVARCSFLIGPSRIGRPHFYDVIASTLRRGDVMEMLADQYRSAIDFDQASELILRLMQRFPHDRLGVVNIGSDQPLSKFEVAQAIARAHDLPESGLKPVLFGDSTFFADRRARDILLDNSKLKRLLGLDRVVCRF</sequence>
<dbReference type="Pfam" id="PF04321">
    <property type="entry name" value="RmlD_sub_bind"/>
    <property type="match status" value="1"/>
</dbReference>
<dbReference type="Gene3D" id="3.40.50.720">
    <property type="entry name" value="NAD(P)-binding Rossmann-like Domain"/>
    <property type="match status" value="1"/>
</dbReference>
<proteinExistence type="predicted"/>
<protein>
    <submittedName>
        <fullName evidence="2">Nucleoside-diphosphate-sugar epimerase</fullName>
    </submittedName>
</protein>
<dbReference type="InterPro" id="IPR029903">
    <property type="entry name" value="RmlD-like-bd"/>
</dbReference>
<dbReference type="InterPro" id="IPR036291">
    <property type="entry name" value="NAD(P)-bd_dom_sf"/>
</dbReference>
<name>A0ABS4SP35_9PROT</name>